<name>A0A645JL88_9ZZZZ</name>
<feature type="region of interest" description="Disordered" evidence="1">
    <location>
        <begin position="1"/>
        <end position="64"/>
    </location>
</feature>
<protein>
    <submittedName>
        <fullName evidence="2">Uncharacterized protein</fullName>
    </submittedName>
</protein>
<feature type="compositionally biased region" description="Basic and acidic residues" evidence="1">
    <location>
        <begin position="1"/>
        <end position="10"/>
    </location>
</feature>
<sequence>MHVEGGKDRSYNIAVKVPQPAPVAPSRSAAPAPAPAPQLTQPQPQPQPTTIFAEEEDSPEEDPYEVIMRMFGRGKK</sequence>
<dbReference type="AlphaFoldDB" id="A0A645JL88"/>
<evidence type="ECO:0000313" key="2">
    <source>
        <dbReference type="EMBL" id="MPN61084.1"/>
    </source>
</evidence>
<evidence type="ECO:0000256" key="1">
    <source>
        <dbReference type="SAM" id="MobiDB-lite"/>
    </source>
</evidence>
<accession>A0A645JL88</accession>
<comment type="caution">
    <text evidence="2">The sequence shown here is derived from an EMBL/GenBank/DDBJ whole genome shotgun (WGS) entry which is preliminary data.</text>
</comment>
<proteinExistence type="predicted"/>
<gene>
    <name evidence="2" type="ORF">SDC9_208818</name>
</gene>
<feature type="compositionally biased region" description="Low complexity" evidence="1">
    <location>
        <begin position="14"/>
        <end position="42"/>
    </location>
</feature>
<feature type="compositionally biased region" description="Acidic residues" evidence="1">
    <location>
        <begin position="53"/>
        <end position="64"/>
    </location>
</feature>
<reference evidence="2" key="1">
    <citation type="submission" date="2019-08" db="EMBL/GenBank/DDBJ databases">
        <authorList>
            <person name="Kucharzyk K."/>
            <person name="Murdoch R.W."/>
            <person name="Higgins S."/>
            <person name="Loffler F."/>
        </authorList>
    </citation>
    <scope>NUCLEOTIDE SEQUENCE</scope>
</reference>
<dbReference type="EMBL" id="VSSQ01137200">
    <property type="protein sequence ID" value="MPN61084.1"/>
    <property type="molecule type" value="Genomic_DNA"/>
</dbReference>
<organism evidence="2">
    <name type="scientific">bioreactor metagenome</name>
    <dbReference type="NCBI Taxonomy" id="1076179"/>
    <lineage>
        <taxon>unclassified sequences</taxon>
        <taxon>metagenomes</taxon>
        <taxon>ecological metagenomes</taxon>
    </lineage>
</organism>